<evidence type="ECO:0000259" key="1">
    <source>
        <dbReference type="Pfam" id="PF14420"/>
    </source>
</evidence>
<sequence>MEAEYMPAFEVLGDTFRALPTQSYTINELDMAKGAKKTNLRALRIPVETWDKMRPTICEEYMTKTLDELVSFLKVEHDFSVKYVFSSKFDLALMFSRKRQLVYRLGTWGCGKYNNHTKGLKDEQSGVDSDLDDEELDTDDGHFNEVTDALELTSCFEAGSYAYDQVNRNIQAANAIFAAGGGCGGLAWTAYKDGYLNTQGHANLLVALCRSAETEPQFQEALDVLGPHKLQSGDQRILMYVHVLESMNDERCRNDKFQLEGPMARNVADAVSSILDRSGKGFLLKADGTVDLFAFHLLDVIYERYSACLDKSQEDKLRILLDCLEGWVLSRDENGATTSAALDTLRECVQWCSQRLEEVCTDFAQTKQTRRPKLRFPHSQDDLIWKEHLEVYGTLWYRLTLQQEAEKVEEGVKKAGEEDGAGWLEWACHARNDLGISHAEVLSYVCWVLVNYAANSTTGHGTGTVDMMTTANGYYGGSAGNEYNESSAESLFLRVKAAANVMNGAEPRVLWHRFLYTFKDFNDLTGGNDEFGDVAVRAAEYKRFRGGIVAEFASFVREALSEFEISLLDL</sequence>
<gene>
    <name evidence="2" type="ORF">CLUP02_15283</name>
</gene>
<accession>A0A9Q8WNV5</accession>
<dbReference type="GeneID" id="73349217"/>
<evidence type="ECO:0000313" key="2">
    <source>
        <dbReference type="EMBL" id="UQC89752.1"/>
    </source>
</evidence>
<proteinExistence type="predicted"/>
<dbReference type="InterPro" id="IPR025676">
    <property type="entry name" value="Clr5_dom"/>
</dbReference>
<reference evidence="2" key="1">
    <citation type="journal article" date="2021" name="Mol. Plant Microbe Interact.">
        <title>Complete Genome Sequence of the Plant-Pathogenic Fungus Colletotrichum lupini.</title>
        <authorList>
            <person name="Baroncelli R."/>
            <person name="Pensec F."/>
            <person name="Da Lio D."/>
            <person name="Boufleur T."/>
            <person name="Vicente I."/>
            <person name="Sarrocco S."/>
            <person name="Picot A."/>
            <person name="Baraldi E."/>
            <person name="Sukno S."/>
            <person name="Thon M."/>
            <person name="Le Floch G."/>
        </authorList>
    </citation>
    <scope>NUCLEOTIDE SEQUENCE</scope>
    <source>
        <strain evidence="2">IMI 504893</strain>
    </source>
</reference>
<evidence type="ECO:0000313" key="3">
    <source>
        <dbReference type="Proteomes" id="UP000830671"/>
    </source>
</evidence>
<protein>
    <recommendedName>
        <fullName evidence="1">Clr5 domain-containing protein</fullName>
    </recommendedName>
</protein>
<organism evidence="2 3">
    <name type="scientific">Colletotrichum lupini</name>
    <dbReference type="NCBI Taxonomy" id="145971"/>
    <lineage>
        <taxon>Eukaryota</taxon>
        <taxon>Fungi</taxon>
        <taxon>Dikarya</taxon>
        <taxon>Ascomycota</taxon>
        <taxon>Pezizomycotina</taxon>
        <taxon>Sordariomycetes</taxon>
        <taxon>Hypocreomycetidae</taxon>
        <taxon>Glomerellales</taxon>
        <taxon>Glomerellaceae</taxon>
        <taxon>Colletotrichum</taxon>
        <taxon>Colletotrichum acutatum species complex</taxon>
    </lineage>
</organism>
<dbReference type="EMBL" id="CP019480">
    <property type="protein sequence ID" value="UQC89752.1"/>
    <property type="molecule type" value="Genomic_DNA"/>
</dbReference>
<dbReference type="RefSeq" id="XP_049151353.1">
    <property type="nucleotide sequence ID" value="XM_049294207.1"/>
</dbReference>
<dbReference type="Pfam" id="PF14420">
    <property type="entry name" value="Clr5"/>
    <property type="match status" value="1"/>
</dbReference>
<keyword evidence="3" id="KW-1185">Reference proteome</keyword>
<name>A0A9Q8WNV5_9PEZI</name>
<dbReference type="AlphaFoldDB" id="A0A9Q8WNV5"/>
<feature type="domain" description="Clr5" evidence="1">
    <location>
        <begin position="47"/>
        <end position="110"/>
    </location>
</feature>
<dbReference type="Proteomes" id="UP000830671">
    <property type="component" value="Chromosome 8"/>
</dbReference>
<dbReference type="KEGG" id="clup:CLUP02_15283"/>